<dbReference type="NCBIfam" id="TIGR01445">
    <property type="entry name" value="intein_Nterm"/>
    <property type="match status" value="2"/>
</dbReference>
<dbReference type="Pfam" id="PF14528">
    <property type="entry name" value="LAGLIDADG_3"/>
    <property type="match status" value="2"/>
</dbReference>
<dbReference type="PANTHER" id="PTHR43371">
    <property type="entry name" value="VITAMIN B12-DEPENDENT RIBONUCLEOTIDE REDUCTASE"/>
    <property type="match status" value="1"/>
</dbReference>
<dbReference type="GO" id="GO:0004519">
    <property type="term" value="F:endonuclease activity"/>
    <property type="evidence" value="ECO:0007669"/>
    <property type="project" value="InterPro"/>
</dbReference>
<dbReference type="Pfam" id="PF02867">
    <property type="entry name" value="Ribonuc_red_lgC"/>
    <property type="match status" value="1"/>
</dbReference>
<dbReference type="SMART" id="SM00305">
    <property type="entry name" value="HintC"/>
    <property type="match status" value="2"/>
</dbReference>
<dbReference type="CDD" id="cd00081">
    <property type="entry name" value="Hint"/>
    <property type="match status" value="2"/>
</dbReference>
<dbReference type="Pfam" id="PF14890">
    <property type="entry name" value="Intein_splicing"/>
    <property type="match status" value="1"/>
</dbReference>
<dbReference type="InterPro" id="IPR006142">
    <property type="entry name" value="INTEIN"/>
</dbReference>
<dbReference type="InterPro" id="IPR000788">
    <property type="entry name" value="RNR_lg_C"/>
</dbReference>
<dbReference type="SMART" id="SM00306">
    <property type="entry name" value="HintN"/>
    <property type="match status" value="2"/>
</dbReference>
<keyword evidence="11" id="KW-0170">Cobalt</keyword>
<dbReference type="PRINTS" id="PR00379">
    <property type="entry name" value="INTEIN"/>
</dbReference>
<proteinExistence type="inferred from homology"/>
<dbReference type="InterPro" id="IPR003587">
    <property type="entry name" value="Hint_dom_N"/>
</dbReference>
<dbReference type="Pfam" id="PF12637">
    <property type="entry name" value="TSCPD"/>
    <property type="match status" value="1"/>
</dbReference>
<evidence type="ECO:0000256" key="12">
    <source>
        <dbReference type="ARBA" id="ARBA00025437"/>
    </source>
</evidence>
<evidence type="ECO:0000313" key="17">
    <source>
        <dbReference type="EMBL" id="QBI21294.1"/>
    </source>
</evidence>
<dbReference type="InterPro" id="IPR030934">
    <property type="entry name" value="Intein_C"/>
</dbReference>
<evidence type="ECO:0000256" key="8">
    <source>
        <dbReference type="ARBA" id="ARBA00022813"/>
    </source>
</evidence>
<name>A0A411YJ18_9ACTN</name>
<dbReference type="GO" id="GO:0000166">
    <property type="term" value="F:nucleotide binding"/>
    <property type="evidence" value="ECO:0007669"/>
    <property type="project" value="UniProtKB-KW"/>
</dbReference>
<dbReference type="Gene3D" id="3.20.70.20">
    <property type="match status" value="3"/>
</dbReference>
<organism evidence="17 18">
    <name type="scientific">Egibacter rhizosphaerae</name>
    <dbReference type="NCBI Taxonomy" id="1670831"/>
    <lineage>
        <taxon>Bacteria</taxon>
        <taxon>Bacillati</taxon>
        <taxon>Actinomycetota</taxon>
        <taxon>Nitriliruptoria</taxon>
        <taxon>Egibacterales</taxon>
        <taxon>Egibacteraceae</taxon>
        <taxon>Egibacter</taxon>
    </lineage>
</organism>
<dbReference type="Gene3D" id="3.10.28.10">
    <property type="entry name" value="Homing endonucleases"/>
    <property type="match status" value="2"/>
</dbReference>
<keyword evidence="7" id="KW-0547">Nucleotide-binding</keyword>
<keyword evidence="8" id="KW-0068">Autocatalytic cleavage</keyword>
<dbReference type="GO" id="GO:0050897">
    <property type="term" value="F:cobalt ion binding"/>
    <property type="evidence" value="ECO:0007669"/>
    <property type="project" value="InterPro"/>
</dbReference>
<feature type="domain" description="DOD-type homing endonuclease" evidence="16">
    <location>
        <begin position="546"/>
        <end position="653"/>
    </location>
</feature>
<dbReference type="SUPFAM" id="SSF51294">
    <property type="entry name" value="Hedgehog/intein (Hint) domain"/>
    <property type="match status" value="2"/>
</dbReference>
<dbReference type="RefSeq" id="WP_131156287.1">
    <property type="nucleotide sequence ID" value="NZ_CP036402.1"/>
</dbReference>
<dbReference type="SUPFAM" id="SSF55608">
    <property type="entry name" value="Homing endonucleases"/>
    <property type="match status" value="2"/>
</dbReference>
<evidence type="ECO:0000259" key="16">
    <source>
        <dbReference type="PROSITE" id="PS50819"/>
    </source>
</evidence>
<keyword evidence="5" id="KW-0846">Cobalamin</keyword>
<dbReference type="OrthoDB" id="9762933at2"/>
<comment type="similarity">
    <text evidence="2">Belongs to the ribonucleoside diphosphate reductase class-2 family.</text>
</comment>
<dbReference type="PROSITE" id="PS50817">
    <property type="entry name" value="INTEIN_N_TER"/>
    <property type="match status" value="2"/>
</dbReference>
<evidence type="ECO:0000256" key="6">
    <source>
        <dbReference type="ARBA" id="ARBA00022634"/>
    </source>
</evidence>
<dbReference type="GO" id="GO:0071897">
    <property type="term" value="P:DNA biosynthetic process"/>
    <property type="evidence" value="ECO:0007669"/>
    <property type="project" value="UniProtKB-KW"/>
</dbReference>
<dbReference type="GO" id="GO:0004748">
    <property type="term" value="F:ribonucleoside-diphosphate reductase activity, thioredoxin disulfide as acceptor"/>
    <property type="evidence" value="ECO:0007669"/>
    <property type="project" value="UniProtKB-EC"/>
</dbReference>
<evidence type="ECO:0000256" key="4">
    <source>
        <dbReference type="ARBA" id="ARBA00014409"/>
    </source>
</evidence>
<dbReference type="PROSITE" id="PS50819">
    <property type="entry name" value="INTEIN_ENDONUCLEASE"/>
    <property type="match status" value="2"/>
</dbReference>
<evidence type="ECO:0000256" key="5">
    <source>
        <dbReference type="ARBA" id="ARBA00022628"/>
    </source>
</evidence>
<dbReference type="Gene3D" id="2.170.16.10">
    <property type="entry name" value="Hedgehog/Intein (Hint) domain"/>
    <property type="match status" value="2"/>
</dbReference>
<dbReference type="InterPro" id="IPR003586">
    <property type="entry name" value="Hint_dom_C"/>
</dbReference>
<comment type="cofactor">
    <cofactor evidence="1">
        <name>adenosylcob(III)alamin</name>
        <dbReference type="ChEBI" id="CHEBI:18408"/>
    </cofactor>
</comment>
<evidence type="ECO:0000313" key="18">
    <source>
        <dbReference type="Proteomes" id="UP000291469"/>
    </source>
</evidence>
<dbReference type="EC" id="1.17.4.1" evidence="3"/>
<evidence type="ECO:0000256" key="11">
    <source>
        <dbReference type="ARBA" id="ARBA00023285"/>
    </source>
</evidence>
<dbReference type="InterPro" id="IPR050862">
    <property type="entry name" value="RdRp_reductase_class-2"/>
</dbReference>
<dbReference type="InterPro" id="IPR036844">
    <property type="entry name" value="Hint_dom_sf"/>
</dbReference>
<dbReference type="InterPro" id="IPR024434">
    <property type="entry name" value="TSCPD_dom"/>
</dbReference>
<evidence type="ECO:0000256" key="15">
    <source>
        <dbReference type="SAM" id="MobiDB-lite"/>
    </source>
</evidence>
<dbReference type="EMBL" id="CP036402">
    <property type="protein sequence ID" value="QBI21294.1"/>
    <property type="molecule type" value="Genomic_DNA"/>
</dbReference>
<dbReference type="PANTHER" id="PTHR43371:SF1">
    <property type="entry name" value="RIBONUCLEOSIDE-DIPHOSPHATE REDUCTASE"/>
    <property type="match status" value="1"/>
</dbReference>
<dbReference type="InterPro" id="IPR006141">
    <property type="entry name" value="Intein_N"/>
</dbReference>
<dbReference type="GO" id="GO:0031419">
    <property type="term" value="F:cobalamin binding"/>
    <property type="evidence" value="ECO:0007669"/>
    <property type="project" value="UniProtKB-KW"/>
</dbReference>
<evidence type="ECO:0000256" key="10">
    <source>
        <dbReference type="ARBA" id="ARBA00023002"/>
    </source>
</evidence>
<keyword evidence="9" id="KW-0651">Protein splicing</keyword>
<keyword evidence="6" id="KW-0237">DNA synthesis</keyword>
<feature type="region of interest" description="Disordered" evidence="15">
    <location>
        <begin position="1547"/>
        <end position="1573"/>
    </location>
</feature>
<evidence type="ECO:0000256" key="9">
    <source>
        <dbReference type="ARBA" id="ARBA00023000"/>
    </source>
</evidence>
<dbReference type="KEGG" id="erz:ER308_18095"/>
<comment type="function">
    <text evidence="12">Catalyzes the reduction of ribonucleotides to deoxyribonucleotides. May function to provide a pool of deoxyribonucleotide precursors for DNA repair during oxygen limitation and/or for immediate growth after restoration of oxygen.</text>
</comment>
<dbReference type="InterPro" id="IPR004860">
    <property type="entry name" value="LAGLIDADG_dom"/>
</dbReference>
<evidence type="ECO:0000256" key="13">
    <source>
        <dbReference type="ARBA" id="ARBA00033050"/>
    </source>
</evidence>
<gene>
    <name evidence="17" type="ORF">ER308_18095</name>
</gene>
<evidence type="ECO:0000256" key="3">
    <source>
        <dbReference type="ARBA" id="ARBA00012274"/>
    </source>
</evidence>
<dbReference type="InterPro" id="IPR013678">
    <property type="entry name" value="RNR_2_N"/>
</dbReference>
<dbReference type="SUPFAM" id="SSF51998">
    <property type="entry name" value="PFL-like glycyl radical enzymes"/>
    <property type="match status" value="2"/>
</dbReference>
<dbReference type="InterPro" id="IPR004042">
    <property type="entry name" value="Intein_endonuc_central"/>
</dbReference>
<evidence type="ECO:0000256" key="1">
    <source>
        <dbReference type="ARBA" id="ARBA00001922"/>
    </source>
</evidence>
<reference evidence="17 18" key="1">
    <citation type="submission" date="2019-01" db="EMBL/GenBank/DDBJ databases">
        <title>Egibacter rhizosphaerae EGI 80759T.</title>
        <authorList>
            <person name="Chen D.-D."/>
            <person name="Tian Y."/>
            <person name="Jiao J.-Y."/>
            <person name="Zhang X.-T."/>
            <person name="Zhang Y.-G."/>
            <person name="Zhang Y."/>
            <person name="Xiao M."/>
            <person name="Shu W.-S."/>
            <person name="Li W.-J."/>
        </authorList>
    </citation>
    <scope>NUCLEOTIDE SEQUENCE [LARGE SCALE GENOMIC DNA]</scope>
    <source>
        <strain evidence="17 18">EGI 80759</strain>
    </source>
</reference>
<dbReference type="Proteomes" id="UP000291469">
    <property type="component" value="Chromosome"/>
</dbReference>
<feature type="domain" description="DOD-type homing endonuclease" evidence="16">
    <location>
        <begin position="1199"/>
        <end position="1333"/>
    </location>
</feature>
<evidence type="ECO:0000256" key="7">
    <source>
        <dbReference type="ARBA" id="ARBA00022741"/>
    </source>
</evidence>
<dbReference type="PROSITE" id="PS50818">
    <property type="entry name" value="INTEIN_C_TER"/>
    <property type="match status" value="2"/>
</dbReference>
<feature type="region of interest" description="Disordered" evidence="15">
    <location>
        <begin position="1698"/>
        <end position="1717"/>
    </location>
</feature>
<dbReference type="GO" id="GO:0016539">
    <property type="term" value="P:intein-mediated protein splicing"/>
    <property type="evidence" value="ECO:0007669"/>
    <property type="project" value="InterPro"/>
</dbReference>
<dbReference type="NCBIfam" id="TIGR01443">
    <property type="entry name" value="intein_Cterm"/>
    <property type="match status" value="1"/>
</dbReference>
<dbReference type="InterPro" id="IPR027434">
    <property type="entry name" value="Homing_endonucl"/>
</dbReference>
<protein>
    <recommendedName>
        <fullName evidence="4">Vitamin B12-dependent ribonucleotide reductase</fullName>
        <ecNumber evidence="3">1.17.4.1</ecNumber>
    </recommendedName>
    <alternativeName>
        <fullName evidence="13">Ribonucleoside-diphosphate reductase NrdJ</fullName>
    </alternativeName>
</protein>
<keyword evidence="18" id="KW-1185">Reference proteome</keyword>
<accession>A0A411YJ18</accession>
<comment type="catalytic activity">
    <reaction evidence="14">
        <text>a 2'-deoxyribonucleoside 5'-diphosphate + [thioredoxin]-disulfide + H2O = a ribonucleoside 5'-diphosphate + [thioredoxin]-dithiol</text>
        <dbReference type="Rhea" id="RHEA:23252"/>
        <dbReference type="Rhea" id="RHEA-COMP:10698"/>
        <dbReference type="Rhea" id="RHEA-COMP:10700"/>
        <dbReference type="ChEBI" id="CHEBI:15377"/>
        <dbReference type="ChEBI" id="CHEBI:29950"/>
        <dbReference type="ChEBI" id="CHEBI:50058"/>
        <dbReference type="ChEBI" id="CHEBI:57930"/>
        <dbReference type="ChEBI" id="CHEBI:73316"/>
        <dbReference type="EC" id="1.17.4.1"/>
    </reaction>
</comment>
<keyword evidence="10" id="KW-0560">Oxidoreductase</keyword>
<evidence type="ECO:0000256" key="2">
    <source>
        <dbReference type="ARBA" id="ARBA00007405"/>
    </source>
</evidence>
<evidence type="ECO:0000256" key="14">
    <source>
        <dbReference type="ARBA" id="ARBA00047754"/>
    </source>
</evidence>
<dbReference type="Pfam" id="PF08471">
    <property type="entry name" value="Ribonuc_red_2_N"/>
    <property type="match status" value="1"/>
</dbReference>
<sequence>MQTTDEALTAVGTAEDDAGLRIRRFFTRDDVQPYDELEWELRDAVISDWKSGEVAFEQRGVEFPTSWSMNATTIVAQKYFRGHLGTPERERSVKHMIDRVADTITRWGLEGGYFADESSAEVFNHELKHLLVTQKAAFNSPVWFNCGTEDKPQCSACFILSVEDTMTSILNWYYEEGVIFKGGSGSGVNLSKIRSSKEKLRGGGEASGPVSFMRGADASAGTIKSGGKTRRAAKMVILDVDHPDVEEFIWCKRNEEQKAAALAAAGFDMGFDGADTGSIQYQNANNSVRVTDEFMQAAVENRDFELKTVTGREAVERVGARDLLNQIAQAAWECADPGVQYDTTINDWHTTPNAGRINGSNPCFPGSARVHTDKGLVRFEELTRRVQQGETFGVYTHDATNAEAPSTRVELTSPEAFMVTGRNPIVRLRFSNGQELRCTPNHSIWTTNRGYVAAEDLTPEDRVLALDVATPASQADQALPVRTDLAAYREKGDRAKELRLPEKWSDELAHYLGWHTGDGSVSGNCLSTIYGGEEEQTHHLPRHRELLAWLNGDQHPTPSMQENGTQQLRLTRRPLRKFFEALGVSDAHAADKRVPWAVFEAPEDAQAAFLRGLFDADGTVVDVKTKGDRYVSLGSSSPELLRDVQVLLTAHGISSRIYATRGAEEQSGLSYVRRDGTEAIYASKQAYQLRISGRSLEAYARGIGFDLPGKHARLVDVVEAYSRYDTDRTVRLEDRTHDGVELTYNLTEPRNHSYVVDGVAVRNCSEYMHLDNSACNLASLNLRKFEVDGTFDVDAFKRAVEIVFTAQEIIVGNSSYPTEKIEENAHRFRQLGLGYANLGGLLMSQGIPYDSEEGRAWAGAVTALMTGHAYRTSAELAAVQGPFEGFADDREGTLRVIGKHRDAAHDIDADKVPADLLAAAQQAWNEAHELGHEHGIRNAQSSVLAPTGTIGLMMDCDTTGVEPDLGLVKMKKLVGGGTMRIVNQTVPRALDSLGYQPEQIEAIVDYIDEHSTIEGAPGFREEHLPVFDCAMGERSISPMGHVRMMGAVQPFISGAISKCVVGETLVPTEDGLVRIEELHEGESADSFRDDVRRVASLGGEAKTDAFYYGGTRKVQRVVLRSGHEVTGTENHRVLVGGPSGLAWRYLDEIEVGEYVGTRYGSELWSEVPARLDGFVPSPSYGPQKAVSLPNEMSEELAFLLGAYCAEGSISRSNWTIRITNQNLEVLERVKSAFESLFDVDASIVDPVDRCAHVAVASKTLVELFEFLGCGVGASGKRIPSVVLRSPRSMVLSFLQGLWLDAYAAPGAMPKWALCVDSPELLDDVQAVLTNLGVVHSRIAKHNEEHEKTYDEVYATGHHAARLLELVPFLEPDKATRAERVREQASDGPHNTADVVPGITGRELYDLIPAGYGDGEDGQPKSVTWRFLLDPRTTHVSRRTLERVAAIPGVELPEWLQQVLDDGLHFSPVATVEDAGMREVYDLSVPSTHAFVGNGMVNHNTVNMPEQATVEDVEEIYTEAWRLGVKALAIYRDNCKVSQPLAIATSDDKKQEVPATTEEAAEQGVRRRRLPKQRPSQTISFTVGEAEGYLTAGEYPGDGLGEIFVKLGKQGSTLSGVMDAFAIATSIGLQYGVPLEEYVKKFTNMRFEPAGMTDDPEVKFAASVLDYIFRRLAIEYLPAETRAELGIYTIEERNAQLDAQYGPAPGSTEAPKADPEGQTVLPVEKESRVDDIYGDAPMCFSCGIRMQRSGACHVCEQCGTTTGCS</sequence>